<feature type="transmembrane region" description="Helical" evidence="6">
    <location>
        <begin position="144"/>
        <end position="171"/>
    </location>
</feature>
<evidence type="ECO:0000256" key="5">
    <source>
        <dbReference type="ARBA" id="ARBA00023251"/>
    </source>
</evidence>
<sequence length="270" mass="29031">MTALEQLRMVLVRSVWERRTYRTAMLLGVVTAVIGCLQFAIMGKFLQAGNSFPGLQAYGGDILSFLLTGSIFTGFVNISLGTFSRFVQNEQRSGTLESLVVSNVSLLRLMIYHGVVGMVGTVVSSAVMLVAFGFVFHVPFDIDVWASALVLVVLVLTMGSLGLAGCGVLLVTKRGDPITWVLTTLTVLMSGVLYPTSVLPPWMSATAQWLPTTRALDAMRLTLGSHGGVSAVAPDLLVLAVWCLVAMPVGVWTFRTGLRRARRAGSLAEF</sequence>
<dbReference type="PROSITE" id="PS51012">
    <property type="entry name" value="ABC_TM2"/>
    <property type="match status" value="1"/>
</dbReference>
<accession>A0A4R6DIU1</accession>
<dbReference type="Proteomes" id="UP000295764">
    <property type="component" value="Unassembled WGS sequence"/>
</dbReference>
<comment type="similarity">
    <text evidence="6">Belongs to the ABC-2 integral membrane protein family.</text>
</comment>
<dbReference type="GO" id="GO:0046677">
    <property type="term" value="P:response to antibiotic"/>
    <property type="evidence" value="ECO:0007669"/>
    <property type="project" value="UniProtKB-KW"/>
</dbReference>
<protein>
    <recommendedName>
        <fullName evidence="6">Transport permease protein</fullName>
    </recommendedName>
</protein>
<feature type="transmembrane region" description="Helical" evidence="6">
    <location>
        <begin position="178"/>
        <end position="196"/>
    </location>
</feature>
<evidence type="ECO:0000256" key="4">
    <source>
        <dbReference type="ARBA" id="ARBA00023136"/>
    </source>
</evidence>
<dbReference type="AlphaFoldDB" id="A0A4R6DIU1"/>
<comment type="caution">
    <text evidence="8">The sequence shown here is derived from an EMBL/GenBank/DDBJ whole genome shotgun (WGS) entry which is preliminary data.</text>
</comment>
<dbReference type="InterPro" id="IPR000412">
    <property type="entry name" value="ABC_2_transport"/>
</dbReference>
<organism evidence="8 9">
    <name type="scientific">Curtobacterium flaccumfaciens</name>
    <dbReference type="NCBI Taxonomy" id="2035"/>
    <lineage>
        <taxon>Bacteria</taxon>
        <taxon>Bacillati</taxon>
        <taxon>Actinomycetota</taxon>
        <taxon>Actinomycetes</taxon>
        <taxon>Micrococcales</taxon>
        <taxon>Microbacteriaceae</taxon>
        <taxon>Curtobacterium</taxon>
    </lineage>
</organism>
<gene>
    <name evidence="8" type="ORF">EDF64_10596</name>
</gene>
<dbReference type="PIRSF" id="PIRSF006648">
    <property type="entry name" value="DrrB"/>
    <property type="match status" value="1"/>
</dbReference>
<feature type="transmembrane region" description="Helical" evidence="6">
    <location>
        <begin position="236"/>
        <end position="254"/>
    </location>
</feature>
<evidence type="ECO:0000256" key="2">
    <source>
        <dbReference type="ARBA" id="ARBA00022692"/>
    </source>
</evidence>
<dbReference type="InterPro" id="IPR013525">
    <property type="entry name" value="ABC2_TM"/>
</dbReference>
<keyword evidence="6" id="KW-1003">Cell membrane</keyword>
<keyword evidence="3 6" id="KW-1133">Transmembrane helix</keyword>
<dbReference type="InterPro" id="IPR047817">
    <property type="entry name" value="ABC2_TM_bact-type"/>
</dbReference>
<dbReference type="GO" id="GO:0043190">
    <property type="term" value="C:ATP-binding cassette (ABC) transporter complex"/>
    <property type="evidence" value="ECO:0007669"/>
    <property type="project" value="InterPro"/>
</dbReference>
<feature type="transmembrane region" description="Helical" evidence="6">
    <location>
        <begin position="115"/>
        <end position="138"/>
    </location>
</feature>
<feature type="transmembrane region" description="Helical" evidence="6">
    <location>
        <begin position="21"/>
        <end position="42"/>
    </location>
</feature>
<dbReference type="Pfam" id="PF01061">
    <property type="entry name" value="ABC2_membrane"/>
    <property type="match status" value="1"/>
</dbReference>
<feature type="transmembrane region" description="Helical" evidence="6">
    <location>
        <begin position="62"/>
        <end position="83"/>
    </location>
</feature>
<dbReference type="PANTHER" id="PTHR43229:SF2">
    <property type="entry name" value="NODULATION PROTEIN J"/>
    <property type="match status" value="1"/>
</dbReference>
<dbReference type="PANTHER" id="PTHR43229">
    <property type="entry name" value="NODULATION PROTEIN J"/>
    <property type="match status" value="1"/>
</dbReference>
<evidence type="ECO:0000256" key="1">
    <source>
        <dbReference type="ARBA" id="ARBA00004141"/>
    </source>
</evidence>
<evidence type="ECO:0000259" key="7">
    <source>
        <dbReference type="PROSITE" id="PS51012"/>
    </source>
</evidence>
<dbReference type="OrthoDB" id="9786643at2"/>
<evidence type="ECO:0000313" key="9">
    <source>
        <dbReference type="Proteomes" id="UP000295764"/>
    </source>
</evidence>
<comment type="subcellular location">
    <subcellularLocation>
        <location evidence="6">Cell membrane</location>
        <topology evidence="6">Multi-pass membrane protein</topology>
    </subcellularLocation>
    <subcellularLocation>
        <location evidence="1">Membrane</location>
        <topology evidence="1">Multi-pass membrane protein</topology>
    </subcellularLocation>
</comment>
<evidence type="ECO:0000313" key="8">
    <source>
        <dbReference type="EMBL" id="TDN44264.1"/>
    </source>
</evidence>
<dbReference type="RefSeq" id="WP_133519703.1">
    <property type="nucleotide sequence ID" value="NZ_SNVW01000005.1"/>
</dbReference>
<dbReference type="GO" id="GO:0140359">
    <property type="term" value="F:ABC-type transporter activity"/>
    <property type="evidence" value="ECO:0007669"/>
    <property type="project" value="InterPro"/>
</dbReference>
<proteinExistence type="inferred from homology"/>
<feature type="domain" description="ABC transmembrane type-2" evidence="7">
    <location>
        <begin position="23"/>
        <end position="257"/>
    </location>
</feature>
<keyword evidence="6" id="KW-0813">Transport</keyword>
<evidence type="ECO:0000256" key="6">
    <source>
        <dbReference type="RuleBase" id="RU361157"/>
    </source>
</evidence>
<name>A0A4R6DIU1_9MICO</name>
<keyword evidence="2 6" id="KW-0812">Transmembrane</keyword>
<reference evidence="8 9" key="1">
    <citation type="submission" date="2019-03" db="EMBL/GenBank/DDBJ databases">
        <title>Genomic analyses of the natural microbiome of Caenorhabditis elegans.</title>
        <authorList>
            <person name="Samuel B."/>
        </authorList>
    </citation>
    <scope>NUCLEOTIDE SEQUENCE [LARGE SCALE GENOMIC DNA]</scope>
    <source>
        <strain evidence="8 9">JUb65</strain>
    </source>
</reference>
<dbReference type="InterPro" id="IPR051784">
    <property type="entry name" value="Nod_factor_ABC_transporter"/>
</dbReference>
<dbReference type="EMBL" id="SNVW01000005">
    <property type="protein sequence ID" value="TDN44264.1"/>
    <property type="molecule type" value="Genomic_DNA"/>
</dbReference>
<evidence type="ECO:0000256" key="3">
    <source>
        <dbReference type="ARBA" id="ARBA00022989"/>
    </source>
</evidence>
<keyword evidence="5" id="KW-0046">Antibiotic resistance</keyword>
<keyword evidence="4 6" id="KW-0472">Membrane</keyword>